<keyword evidence="2" id="KW-0012">Acyltransferase</keyword>
<accession>A0A0A8X3I6</accession>
<dbReference type="EMBL" id="BASE01000058">
    <property type="protein sequence ID" value="GAM14540.1"/>
    <property type="molecule type" value="Genomic_DNA"/>
</dbReference>
<dbReference type="GO" id="GO:0016747">
    <property type="term" value="F:acyltransferase activity, transferring groups other than amino-acyl groups"/>
    <property type="evidence" value="ECO:0007669"/>
    <property type="project" value="InterPro"/>
</dbReference>
<dbReference type="STRING" id="1321606.SAMD00020551_2691"/>
<dbReference type="AlphaFoldDB" id="A0A0A8X3I6"/>
<dbReference type="Pfam" id="PF00583">
    <property type="entry name" value="Acetyltransf_1"/>
    <property type="match status" value="1"/>
</dbReference>
<keyword evidence="5" id="KW-1185">Reference proteome</keyword>
<dbReference type="Proteomes" id="UP000031014">
    <property type="component" value="Unassembled WGS sequence"/>
</dbReference>
<gene>
    <name evidence="4" type="ORF">SAMD00020551_2691</name>
</gene>
<feature type="domain" description="N-acetyltransferase" evidence="3">
    <location>
        <begin position="3"/>
        <end position="152"/>
    </location>
</feature>
<evidence type="ECO:0000313" key="5">
    <source>
        <dbReference type="Proteomes" id="UP000031014"/>
    </source>
</evidence>
<evidence type="ECO:0000256" key="1">
    <source>
        <dbReference type="ARBA" id="ARBA00022679"/>
    </source>
</evidence>
<name>A0A0A8X3I6_MESS1</name>
<dbReference type="InterPro" id="IPR050832">
    <property type="entry name" value="Bact_Acetyltransf"/>
</dbReference>
<dbReference type="CDD" id="cd04301">
    <property type="entry name" value="NAT_SF"/>
    <property type="match status" value="2"/>
</dbReference>
<evidence type="ECO:0000256" key="2">
    <source>
        <dbReference type="ARBA" id="ARBA00023315"/>
    </source>
</evidence>
<dbReference type="PROSITE" id="PS51186">
    <property type="entry name" value="GNAT"/>
    <property type="match status" value="2"/>
</dbReference>
<evidence type="ECO:0000259" key="3">
    <source>
        <dbReference type="PROSITE" id="PS51186"/>
    </source>
</evidence>
<organism evidence="4 5">
    <name type="scientific">Mesobacillus selenatarsenatis (strain DSM 18680 / JCM 14380 / FERM P-15431 / SF-1)</name>
    <dbReference type="NCBI Taxonomy" id="1321606"/>
    <lineage>
        <taxon>Bacteria</taxon>
        <taxon>Bacillati</taxon>
        <taxon>Bacillota</taxon>
        <taxon>Bacilli</taxon>
        <taxon>Bacillales</taxon>
        <taxon>Bacillaceae</taxon>
        <taxon>Mesobacillus</taxon>
    </lineage>
</organism>
<dbReference type="RefSeq" id="WP_041966270.1">
    <property type="nucleotide sequence ID" value="NZ_BASE01000058.1"/>
</dbReference>
<sequence>MDLKIIPLTSKNFSEIVFETGSGLPNIDTIKMLEKKASSETVLKILGVITPKGRLIGYGMYVTGPWDPILEPEFAEVFIKVDPEWRNQGIGGWIFTEIEGIAHQNKSKVLQTQIQDTKEIDLNWAKKKGFDITSHVFESQLDISLFNKEHYSSIFKELESSGIHLTTLDDYPKDKETQNRFWDFWWELVTDVPGMKGKPRPVNDRMIALLKDFDKKGFILAVDGDQWIAMSMVVKETEDVYYNSMTGVDQRFRGKGLAQAVKIKAIEYALQNKVKYIRTHNNSNNTPMLYVNRKLGYEEKPGIYGLTKRIGD</sequence>
<dbReference type="PANTHER" id="PTHR43877:SF6">
    <property type="entry name" value="GCN5-RELATED N-ACETYLTRANSFERASE"/>
    <property type="match status" value="1"/>
</dbReference>
<dbReference type="OrthoDB" id="4140682at2"/>
<feature type="domain" description="N-acetyltransferase" evidence="3">
    <location>
        <begin position="166"/>
        <end position="311"/>
    </location>
</feature>
<evidence type="ECO:0000313" key="4">
    <source>
        <dbReference type="EMBL" id="GAM14540.1"/>
    </source>
</evidence>
<proteinExistence type="predicted"/>
<comment type="caution">
    <text evidence="4">The sequence shown here is derived from an EMBL/GenBank/DDBJ whole genome shotgun (WGS) entry which is preliminary data.</text>
</comment>
<dbReference type="InterPro" id="IPR016181">
    <property type="entry name" value="Acyl_CoA_acyltransferase"/>
</dbReference>
<dbReference type="InterPro" id="IPR000182">
    <property type="entry name" value="GNAT_dom"/>
</dbReference>
<dbReference type="PANTHER" id="PTHR43877">
    <property type="entry name" value="AMINOALKYLPHOSPHONATE N-ACETYLTRANSFERASE-RELATED-RELATED"/>
    <property type="match status" value="1"/>
</dbReference>
<protein>
    <submittedName>
        <fullName evidence="4">GCN5-related N-acetyltransferase</fullName>
    </submittedName>
</protein>
<dbReference type="Gene3D" id="3.40.630.30">
    <property type="match status" value="1"/>
</dbReference>
<keyword evidence="1 4" id="KW-0808">Transferase</keyword>
<reference evidence="4 5" key="1">
    <citation type="submission" date="2013-06" db="EMBL/GenBank/DDBJ databases">
        <title>Whole genome shotgun sequence of Bacillus selenatarsenatis SF-1.</title>
        <authorList>
            <person name="Kuroda M."/>
            <person name="Sei K."/>
            <person name="Yamashita M."/>
            <person name="Ike M."/>
        </authorList>
    </citation>
    <scope>NUCLEOTIDE SEQUENCE [LARGE SCALE GENOMIC DNA]</scope>
    <source>
        <strain evidence="4 5">SF-1</strain>
    </source>
</reference>
<dbReference type="SUPFAM" id="SSF55729">
    <property type="entry name" value="Acyl-CoA N-acyltransferases (Nat)"/>
    <property type="match status" value="2"/>
</dbReference>